<feature type="signal peptide" evidence="1">
    <location>
        <begin position="1"/>
        <end position="21"/>
    </location>
</feature>
<name>A0A520N531_9GAMM</name>
<keyword evidence="1" id="KW-0732">Signal</keyword>
<protein>
    <recommendedName>
        <fullName evidence="4">ABM domain-containing protein</fullName>
    </recommendedName>
</protein>
<feature type="chain" id="PRO_5021810810" description="ABM domain-containing protein" evidence="1">
    <location>
        <begin position="22"/>
        <end position="235"/>
    </location>
</feature>
<dbReference type="AlphaFoldDB" id="A0A520N531"/>
<evidence type="ECO:0000313" key="2">
    <source>
        <dbReference type="EMBL" id="RZO28525.1"/>
    </source>
</evidence>
<reference evidence="2 3" key="1">
    <citation type="submission" date="2019-02" db="EMBL/GenBank/DDBJ databases">
        <title>Prokaryotic population dynamics and viral predation in marine succession experiment using metagenomics: the confinement effect.</title>
        <authorList>
            <person name="Haro-Moreno J.M."/>
            <person name="Rodriguez-Valera F."/>
            <person name="Lopez-Perez M."/>
        </authorList>
    </citation>
    <scope>NUCLEOTIDE SEQUENCE [LARGE SCALE GENOMIC DNA]</scope>
    <source>
        <strain evidence="2">MED-G164</strain>
    </source>
</reference>
<evidence type="ECO:0000313" key="3">
    <source>
        <dbReference type="Proteomes" id="UP000315283"/>
    </source>
</evidence>
<dbReference type="EMBL" id="SHBJ01000012">
    <property type="protein sequence ID" value="RZO28525.1"/>
    <property type="molecule type" value="Genomic_DNA"/>
</dbReference>
<accession>A0A520N531</accession>
<dbReference type="Proteomes" id="UP000315283">
    <property type="component" value="Unassembled WGS sequence"/>
</dbReference>
<gene>
    <name evidence="2" type="ORF">EVA97_02560</name>
</gene>
<organism evidence="2 3">
    <name type="scientific">SAR86 cluster bacterium</name>
    <dbReference type="NCBI Taxonomy" id="2030880"/>
    <lineage>
        <taxon>Bacteria</taxon>
        <taxon>Pseudomonadati</taxon>
        <taxon>Pseudomonadota</taxon>
        <taxon>Gammaproteobacteria</taxon>
        <taxon>SAR86 cluster</taxon>
    </lineage>
</organism>
<sequence length="235" mass="25607">MKKFIYSLFAIVLISSQSIIAAGYLATYSVKVSNPAAYVEAMDELMETDWGKSFPAVVSIHQYDFNGYDDATHVVVLNYEDTASLGAGTESFSDPVFQSFLAKTSSIAEPIEQSLNMKLMGGGNQDPENNQVYTIYRMQVSDPATYAKEYSKLIKAQEDAGNIIGSYGLRQQVGGSVSFYTHYAYTSAGSIAQAMESGETLYSSDSFAKFSKAIGDNRKLMNVSILSNVTGYNGE</sequence>
<evidence type="ECO:0000256" key="1">
    <source>
        <dbReference type="SAM" id="SignalP"/>
    </source>
</evidence>
<proteinExistence type="predicted"/>
<comment type="caution">
    <text evidence="2">The sequence shown here is derived from an EMBL/GenBank/DDBJ whole genome shotgun (WGS) entry which is preliminary data.</text>
</comment>
<evidence type="ECO:0008006" key="4">
    <source>
        <dbReference type="Google" id="ProtNLM"/>
    </source>
</evidence>